<dbReference type="EMBL" id="CAJJDP010000154">
    <property type="protein sequence ID" value="CAD8210966.1"/>
    <property type="molecule type" value="Genomic_DNA"/>
</dbReference>
<reference evidence="2" key="1">
    <citation type="submission" date="2021-01" db="EMBL/GenBank/DDBJ databases">
        <authorList>
            <consortium name="Genoscope - CEA"/>
            <person name="William W."/>
        </authorList>
    </citation>
    <scope>NUCLEOTIDE SEQUENCE</scope>
</reference>
<keyword evidence="3" id="KW-1185">Reference proteome</keyword>
<gene>
    <name evidence="2" type="ORF">POCTA_138.1.T1520124</name>
</gene>
<dbReference type="PANTHER" id="PTHR39767">
    <property type="entry name" value="CALCIUM/CALMODULIN-BINDING MEMBRANE PROTEIN PCM4-RELATED"/>
    <property type="match status" value="1"/>
</dbReference>
<comment type="caution">
    <text evidence="2">The sequence shown here is derived from an EMBL/GenBank/DDBJ whole genome shotgun (WGS) entry which is preliminary data.</text>
</comment>
<evidence type="ECO:0000256" key="1">
    <source>
        <dbReference type="SAM" id="SignalP"/>
    </source>
</evidence>
<sequence>MIHFLCWITLLPVSYAYVDLETSFTSNRFTAADLNGWKFTYLIDDYNNGASITGLTGNRNIDLEKSECLTMDGSCTDPNAVQYFGLGMLGVYAGAFKEFENLPPHCQLYISAEMAIKGKEISYSRMLSLVDIMPVTSYTVNPAGDTDYYETVTLSGVVSHSYPFVIISFHAAFYVRPKSMGIRNVKIKYTPCPPGCLICSMMDVQAQCSQWVLGYEGLGLTSKLFANDGWQITNTQEQFKDLSHDVSTISYAYCLSPGLGPFIQNQDVEINLFLDPHYEIRIVFYLIQKYTDTRFSPMVVVRIDGLEIYSFTIKSTIPLINLCEWDASDYFSLRKEKLTRRVDLNYKSTKRKIHVSLRTQTITVPVIFDQNILKDFQVYIKKCYSEPNFSCDECVGPEKNDCIQKAKVTKFQQIAANDFSAGHGWQVMLPETGGVQICNGRAYFGLDSTKVTNSYIQKSFSFNDPHTDIEISFVIQKIDKYTTEKFQIYLDDGLIDEIPFSTFDSQFSYCGSSENDAQLFYQKKIAHTRPYSVIQMKSTQTVTDGLFGIYNFKLKAKNGQESQDLYNDLSINPIIGSTQWNKWIVTQSINDLKQYVCDSSVTILGKLQPEMQIRRFLQNIAVHTQIRIQFTIYLFTSNFNNKMLTLILNNKTIWEQTIYWYNQIACDANLDTFVVKGDIIMDHNLDYAFFVWSSSVSDLAASWGIADFKLFIS</sequence>
<dbReference type="Proteomes" id="UP000683925">
    <property type="component" value="Unassembled WGS sequence"/>
</dbReference>
<evidence type="ECO:0000313" key="3">
    <source>
        <dbReference type="Proteomes" id="UP000683925"/>
    </source>
</evidence>
<keyword evidence="1" id="KW-0732">Signal</keyword>
<dbReference type="OMA" id="HTQIRIQ"/>
<accession>A0A8S1Y908</accession>
<dbReference type="AlphaFoldDB" id="A0A8S1Y908"/>
<dbReference type="PANTHER" id="PTHR39767:SF2">
    <property type="entry name" value="CHROMOSOME UNDETERMINED SCAFFOLD_1, WHOLE GENOME SHOTGUN SEQUENCE"/>
    <property type="match status" value="1"/>
</dbReference>
<dbReference type="OrthoDB" id="297988at2759"/>
<organism evidence="2 3">
    <name type="scientific">Paramecium octaurelia</name>
    <dbReference type="NCBI Taxonomy" id="43137"/>
    <lineage>
        <taxon>Eukaryota</taxon>
        <taxon>Sar</taxon>
        <taxon>Alveolata</taxon>
        <taxon>Ciliophora</taxon>
        <taxon>Intramacronucleata</taxon>
        <taxon>Oligohymenophorea</taxon>
        <taxon>Peniculida</taxon>
        <taxon>Parameciidae</taxon>
        <taxon>Paramecium</taxon>
    </lineage>
</organism>
<evidence type="ECO:0000313" key="2">
    <source>
        <dbReference type="EMBL" id="CAD8210966.1"/>
    </source>
</evidence>
<name>A0A8S1Y908_PAROT</name>
<feature type="chain" id="PRO_5035940294" evidence="1">
    <location>
        <begin position="17"/>
        <end position="713"/>
    </location>
</feature>
<protein>
    <submittedName>
        <fullName evidence="2">Uncharacterized protein</fullName>
    </submittedName>
</protein>
<feature type="signal peptide" evidence="1">
    <location>
        <begin position="1"/>
        <end position="16"/>
    </location>
</feature>
<proteinExistence type="predicted"/>